<evidence type="ECO:0000313" key="3">
    <source>
        <dbReference type="Proteomes" id="UP001221142"/>
    </source>
</evidence>
<organism evidence="2 3">
    <name type="scientific">Roridomyces roridus</name>
    <dbReference type="NCBI Taxonomy" id="1738132"/>
    <lineage>
        <taxon>Eukaryota</taxon>
        <taxon>Fungi</taxon>
        <taxon>Dikarya</taxon>
        <taxon>Basidiomycota</taxon>
        <taxon>Agaricomycotina</taxon>
        <taxon>Agaricomycetes</taxon>
        <taxon>Agaricomycetidae</taxon>
        <taxon>Agaricales</taxon>
        <taxon>Marasmiineae</taxon>
        <taxon>Mycenaceae</taxon>
        <taxon>Roridomyces</taxon>
    </lineage>
</organism>
<evidence type="ECO:0000313" key="2">
    <source>
        <dbReference type="EMBL" id="KAJ7628315.1"/>
    </source>
</evidence>
<proteinExistence type="predicted"/>
<feature type="region of interest" description="Disordered" evidence="1">
    <location>
        <begin position="94"/>
        <end position="118"/>
    </location>
</feature>
<sequence>MPMVKTRHAPAGDPSYGGGAASGHKAKGSDKPRAAPSTASAVGPSTTPLPGPSTTMPGPPLSLPPQPAFAFHYPYQAPAPYQYPYSHYPAQYTPYPPPNSLQTNYITHPHPPNTKLLL</sequence>
<feature type="compositionally biased region" description="Pro residues" evidence="1">
    <location>
        <begin position="47"/>
        <end position="63"/>
    </location>
</feature>
<dbReference type="Proteomes" id="UP001221142">
    <property type="component" value="Unassembled WGS sequence"/>
</dbReference>
<protein>
    <submittedName>
        <fullName evidence="2">Uncharacterized protein</fullName>
    </submittedName>
</protein>
<dbReference type="AlphaFoldDB" id="A0AAD7BQZ9"/>
<dbReference type="EMBL" id="JARKIF010000010">
    <property type="protein sequence ID" value="KAJ7628315.1"/>
    <property type="molecule type" value="Genomic_DNA"/>
</dbReference>
<gene>
    <name evidence="2" type="ORF">FB45DRAFT_867418</name>
</gene>
<feature type="region of interest" description="Disordered" evidence="1">
    <location>
        <begin position="1"/>
        <end position="63"/>
    </location>
</feature>
<accession>A0AAD7BQZ9</accession>
<comment type="caution">
    <text evidence="2">The sequence shown here is derived from an EMBL/GenBank/DDBJ whole genome shotgun (WGS) entry which is preliminary data.</text>
</comment>
<reference evidence="2" key="1">
    <citation type="submission" date="2023-03" db="EMBL/GenBank/DDBJ databases">
        <title>Massive genome expansion in bonnet fungi (Mycena s.s.) driven by repeated elements and novel gene families across ecological guilds.</title>
        <authorList>
            <consortium name="Lawrence Berkeley National Laboratory"/>
            <person name="Harder C.B."/>
            <person name="Miyauchi S."/>
            <person name="Viragh M."/>
            <person name="Kuo A."/>
            <person name="Thoen E."/>
            <person name="Andreopoulos B."/>
            <person name="Lu D."/>
            <person name="Skrede I."/>
            <person name="Drula E."/>
            <person name="Henrissat B."/>
            <person name="Morin E."/>
            <person name="Kohler A."/>
            <person name="Barry K."/>
            <person name="LaButti K."/>
            <person name="Morin E."/>
            <person name="Salamov A."/>
            <person name="Lipzen A."/>
            <person name="Mereny Z."/>
            <person name="Hegedus B."/>
            <person name="Baldrian P."/>
            <person name="Stursova M."/>
            <person name="Weitz H."/>
            <person name="Taylor A."/>
            <person name="Grigoriev I.V."/>
            <person name="Nagy L.G."/>
            <person name="Martin F."/>
            <person name="Kauserud H."/>
        </authorList>
    </citation>
    <scope>NUCLEOTIDE SEQUENCE</scope>
    <source>
        <strain evidence="2">9284</strain>
    </source>
</reference>
<name>A0AAD7BQZ9_9AGAR</name>
<evidence type="ECO:0000256" key="1">
    <source>
        <dbReference type="SAM" id="MobiDB-lite"/>
    </source>
</evidence>
<keyword evidence="3" id="KW-1185">Reference proteome</keyword>